<dbReference type="PROSITE" id="PS50948">
    <property type="entry name" value="PAN"/>
    <property type="match status" value="1"/>
</dbReference>
<dbReference type="SUPFAM" id="SSF56112">
    <property type="entry name" value="Protein kinase-like (PK-like)"/>
    <property type="match status" value="1"/>
</dbReference>
<gene>
    <name evidence="25" type="ORF">CJ030_MR2G022341</name>
</gene>
<keyword evidence="10 19" id="KW-0418">Kinase</keyword>
<dbReference type="PROSITE" id="PS00108">
    <property type="entry name" value="PROTEIN_KINASE_ST"/>
    <property type="match status" value="1"/>
</dbReference>
<keyword evidence="8" id="KW-0430">Lectin</keyword>
<dbReference type="InterPro" id="IPR024171">
    <property type="entry name" value="SRK-like_kinase"/>
</dbReference>
<evidence type="ECO:0000256" key="3">
    <source>
        <dbReference type="ARBA" id="ARBA00022527"/>
    </source>
</evidence>
<dbReference type="CDD" id="cd00028">
    <property type="entry name" value="B_lectin"/>
    <property type="match status" value="1"/>
</dbReference>
<keyword evidence="6" id="KW-0812">Transmembrane</keyword>
<evidence type="ECO:0000256" key="17">
    <source>
        <dbReference type="ARBA" id="ARBA00047899"/>
    </source>
</evidence>
<keyword evidence="13" id="KW-0472">Membrane</keyword>
<accession>A0A6A1WF98</accession>
<dbReference type="PANTHER" id="PTHR27002">
    <property type="entry name" value="RECEPTOR-LIKE SERINE/THREONINE-PROTEIN KINASE SD1-8"/>
    <property type="match status" value="1"/>
</dbReference>
<dbReference type="Pfam" id="PF00954">
    <property type="entry name" value="S_locus_glycop"/>
    <property type="match status" value="1"/>
</dbReference>
<dbReference type="InterPro" id="IPR036426">
    <property type="entry name" value="Bulb-type_lectin_dom_sf"/>
</dbReference>
<evidence type="ECO:0000256" key="2">
    <source>
        <dbReference type="ARBA" id="ARBA00022475"/>
    </source>
</evidence>
<dbReference type="InterPro" id="IPR000719">
    <property type="entry name" value="Prot_kinase_dom"/>
</dbReference>
<comment type="catalytic activity">
    <reaction evidence="17 19">
        <text>L-threonyl-[protein] + ATP = O-phospho-L-threonyl-[protein] + ADP + H(+)</text>
        <dbReference type="Rhea" id="RHEA:46608"/>
        <dbReference type="Rhea" id="RHEA-COMP:11060"/>
        <dbReference type="Rhea" id="RHEA-COMP:11605"/>
        <dbReference type="ChEBI" id="CHEBI:15378"/>
        <dbReference type="ChEBI" id="CHEBI:30013"/>
        <dbReference type="ChEBI" id="CHEBI:30616"/>
        <dbReference type="ChEBI" id="CHEBI:61977"/>
        <dbReference type="ChEBI" id="CHEBI:456216"/>
        <dbReference type="EC" id="2.7.11.1"/>
    </reaction>
</comment>
<dbReference type="EMBL" id="RXIC02000020">
    <property type="protein sequence ID" value="KAB1223056.1"/>
    <property type="molecule type" value="Genomic_DNA"/>
</dbReference>
<evidence type="ECO:0000259" key="24">
    <source>
        <dbReference type="PROSITE" id="PS50948"/>
    </source>
</evidence>
<dbReference type="Pfam" id="PF08276">
    <property type="entry name" value="PAN_2"/>
    <property type="match status" value="1"/>
</dbReference>
<dbReference type="GO" id="GO:0005524">
    <property type="term" value="F:ATP binding"/>
    <property type="evidence" value="ECO:0007669"/>
    <property type="project" value="UniProtKB-UniRule"/>
</dbReference>
<evidence type="ECO:0000256" key="7">
    <source>
        <dbReference type="ARBA" id="ARBA00022729"/>
    </source>
</evidence>
<dbReference type="PROSITE" id="PS50927">
    <property type="entry name" value="BULB_LECTIN"/>
    <property type="match status" value="1"/>
</dbReference>
<protein>
    <recommendedName>
        <fullName evidence="19">Receptor-like serine/threonine-protein kinase</fullName>
        <ecNumber evidence="19">2.7.11.1</ecNumber>
    </recommendedName>
</protein>
<dbReference type="Gene3D" id="3.30.200.20">
    <property type="entry name" value="Phosphorylase Kinase, domain 1"/>
    <property type="match status" value="1"/>
</dbReference>
<comment type="similarity">
    <text evidence="19">Belongs to the protein kinase superfamily. Ser/Thr protein kinase family.</text>
</comment>
<evidence type="ECO:0000256" key="1">
    <source>
        <dbReference type="ARBA" id="ARBA00004251"/>
    </source>
</evidence>
<dbReference type="PIRSF" id="PIRSF000641">
    <property type="entry name" value="SRK"/>
    <property type="match status" value="1"/>
</dbReference>
<organism evidence="25 26">
    <name type="scientific">Morella rubra</name>
    <name type="common">Chinese bayberry</name>
    <dbReference type="NCBI Taxonomy" id="262757"/>
    <lineage>
        <taxon>Eukaryota</taxon>
        <taxon>Viridiplantae</taxon>
        <taxon>Streptophyta</taxon>
        <taxon>Embryophyta</taxon>
        <taxon>Tracheophyta</taxon>
        <taxon>Spermatophyta</taxon>
        <taxon>Magnoliopsida</taxon>
        <taxon>eudicotyledons</taxon>
        <taxon>Gunneridae</taxon>
        <taxon>Pentapetalae</taxon>
        <taxon>rosids</taxon>
        <taxon>fabids</taxon>
        <taxon>Fagales</taxon>
        <taxon>Myricaceae</taxon>
        <taxon>Morella</taxon>
    </lineage>
</organism>
<evidence type="ECO:0000256" key="6">
    <source>
        <dbReference type="ARBA" id="ARBA00022692"/>
    </source>
</evidence>
<comment type="subcellular location">
    <subcellularLocation>
        <location evidence="1">Cell membrane</location>
        <topology evidence="1">Single-pass type I membrane protein</topology>
    </subcellularLocation>
</comment>
<dbReference type="CDD" id="cd14066">
    <property type="entry name" value="STKc_IRAK"/>
    <property type="match status" value="1"/>
</dbReference>
<evidence type="ECO:0000256" key="21">
    <source>
        <dbReference type="SAM" id="SignalP"/>
    </source>
</evidence>
<keyword evidence="3 19" id="KW-0723">Serine/threonine-protein kinase</keyword>
<evidence type="ECO:0000256" key="10">
    <source>
        <dbReference type="ARBA" id="ARBA00022777"/>
    </source>
</evidence>
<dbReference type="GO" id="GO:0048544">
    <property type="term" value="P:recognition of pollen"/>
    <property type="evidence" value="ECO:0007669"/>
    <property type="project" value="InterPro"/>
</dbReference>
<feature type="chain" id="PRO_5025577623" description="Receptor-like serine/threonine-protein kinase" evidence="21">
    <location>
        <begin position="30"/>
        <end position="812"/>
    </location>
</feature>
<keyword evidence="2" id="KW-1003">Cell membrane</keyword>
<dbReference type="Proteomes" id="UP000516437">
    <property type="component" value="Chromosome 2"/>
</dbReference>
<comment type="caution">
    <text evidence="25">The sequence shown here is derived from an EMBL/GenBank/DDBJ whole genome shotgun (WGS) entry which is preliminary data.</text>
</comment>
<dbReference type="SMART" id="SM00108">
    <property type="entry name" value="B_lectin"/>
    <property type="match status" value="1"/>
</dbReference>
<dbReference type="InterPro" id="IPR011009">
    <property type="entry name" value="Kinase-like_dom_sf"/>
</dbReference>
<dbReference type="SUPFAM" id="SSF51110">
    <property type="entry name" value="alpha-D-mannose-specific plant lectins"/>
    <property type="match status" value="1"/>
</dbReference>
<dbReference type="GO" id="GO:0004674">
    <property type="term" value="F:protein serine/threonine kinase activity"/>
    <property type="evidence" value="ECO:0007669"/>
    <property type="project" value="UniProtKB-KW"/>
</dbReference>
<evidence type="ECO:0000259" key="22">
    <source>
        <dbReference type="PROSITE" id="PS50011"/>
    </source>
</evidence>
<feature type="signal peptide" evidence="21">
    <location>
        <begin position="1"/>
        <end position="29"/>
    </location>
</feature>
<evidence type="ECO:0000256" key="5">
    <source>
        <dbReference type="ARBA" id="ARBA00022679"/>
    </source>
</evidence>
<dbReference type="GO" id="GO:0030246">
    <property type="term" value="F:carbohydrate binding"/>
    <property type="evidence" value="ECO:0007669"/>
    <property type="project" value="UniProtKB-KW"/>
</dbReference>
<evidence type="ECO:0000256" key="18">
    <source>
        <dbReference type="ARBA" id="ARBA00048679"/>
    </source>
</evidence>
<sequence>MGITGRNPVGIFLFLFLFISYFLSLFCQAANTITQGQPIRDGQTVISEGQNFELGFFSPANSSSRYVGIWYYSLPEKAVIWVGNRESPISDQSGVLWIGENGNLMVLDGNNKSVWSTNASIPSQNATAALNDEGDLILSGSDNKVYWQSSNDPTDTFLPGMRVQVNAEMGENRAFTSWKSANDPSPGRYSLGVDPRASPQIVVWEGEDRRWRSGHWDGRIFSGVPNMTGNYLYGFGLSDLENGSRYFTYTPSNAADKLRFRIRWDGYEEQLRWQKDTGNWSVIQSQPANQCELYNKCGDFAVCSASDSAICSCMKGFVPKYTDQWNKGNWSGGCMRSTQLQCQRNVSNIAEETDGFFDLMCMKLPDFPDLMVVDSDETCEGMCLQNCSCIAYAEVNGIGCMIWKRDLVDVQHFAKGGNKLRIRLAHSELVLPTVSSISCCKYKQDKPIFEASKSREFSTDLSGSVDLAIEGNETSRPELPLFNFNSVVIATNNFSEDNKLGEGGFGSVYKGRLPGGQEIAVKRLSRRSVQGLEEFKNEIILIAKLQHRNLVRLLGCCIQGEEKMLLYEYMPNKSLDGFLFDSSKQALLDWRKRFTIIEGIARGLLYLHRDSRLRIIHRDLKASNILLDEDMNPKISDFGMARIFGGNQHEANTNRVVGTYGYMSPEYAMEGLFSVKSDVYSFGVLLLEIITGRRNTSFRLSEYSSLIGHVWHLWHEEKAMELVDPSIRDTCSRDEALRCIHVGMLCVQDSAAQRPTMSSVVIMLESEATALPLPRQPTFTSMRSSFVDTESCMEGHEIVSSNDVTVTMVFGR</sequence>
<keyword evidence="15" id="KW-0675">Receptor</keyword>
<dbReference type="PROSITE" id="PS50011">
    <property type="entry name" value="PROTEIN_KINASE_DOM"/>
    <property type="match status" value="1"/>
</dbReference>
<feature type="domain" description="Bulb-type lectin" evidence="23">
    <location>
        <begin position="30"/>
        <end position="151"/>
    </location>
</feature>
<dbReference type="FunFam" id="2.90.10.10:FF:000005">
    <property type="entry name" value="G-type lectin S-receptor-like serine/threonine-protein kinase"/>
    <property type="match status" value="1"/>
</dbReference>
<evidence type="ECO:0000256" key="20">
    <source>
        <dbReference type="PROSITE-ProRule" id="PRU10141"/>
    </source>
</evidence>
<evidence type="ECO:0000256" key="16">
    <source>
        <dbReference type="ARBA" id="ARBA00023180"/>
    </source>
</evidence>
<feature type="domain" description="Apple" evidence="24">
    <location>
        <begin position="342"/>
        <end position="425"/>
    </location>
</feature>
<proteinExistence type="inferred from homology"/>
<dbReference type="PANTHER" id="PTHR27002:SF932">
    <property type="entry name" value="RECEPTOR-LIKE SERINE_THREONINE-PROTEIN KINASE"/>
    <property type="match status" value="1"/>
</dbReference>
<dbReference type="OrthoDB" id="1910371at2759"/>
<dbReference type="AlphaFoldDB" id="A0A6A1WF98"/>
<evidence type="ECO:0000256" key="13">
    <source>
        <dbReference type="ARBA" id="ARBA00023136"/>
    </source>
</evidence>
<dbReference type="Gene3D" id="2.90.10.10">
    <property type="entry name" value="Bulb-type lectin domain"/>
    <property type="match status" value="1"/>
</dbReference>
<dbReference type="CDD" id="cd01098">
    <property type="entry name" value="PAN_AP_plant"/>
    <property type="match status" value="1"/>
</dbReference>
<feature type="domain" description="Protein kinase" evidence="22">
    <location>
        <begin position="494"/>
        <end position="779"/>
    </location>
</feature>
<reference evidence="25 26" key="1">
    <citation type="journal article" date="2019" name="Plant Biotechnol. J.">
        <title>The red bayberry genome and genetic basis of sex determination.</title>
        <authorList>
            <person name="Jia H.M."/>
            <person name="Jia H.J."/>
            <person name="Cai Q.L."/>
            <person name="Wang Y."/>
            <person name="Zhao H.B."/>
            <person name="Yang W.F."/>
            <person name="Wang G.Y."/>
            <person name="Li Y.H."/>
            <person name="Zhan D.L."/>
            <person name="Shen Y.T."/>
            <person name="Niu Q.F."/>
            <person name="Chang L."/>
            <person name="Qiu J."/>
            <person name="Zhao L."/>
            <person name="Xie H.B."/>
            <person name="Fu W.Y."/>
            <person name="Jin J."/>
            <person name="Li X.W."/>
            <person name="Jiao Y."/>
            <person name="Zhou C.C."/>
            <person name="Tu T."/>
            <person name="Chai C.Y."/>
            <person name="Gao J.L."/>
            <person name="Fan L.J."/>
            <person name="van de Weg E."/>
            <person name="Wang J.Y."/>
            <person name="Gao Z.S."/>
        </authorList>
    </citation>
    <scope>NUCLEOTIDE SEQUENCE [LARGE SCALE GENOMIC DNA]</scope>
    <source>
        <tissue evidence="25">Leaves</tissue>
    </source>
</reference>
<keyword evidence="4" id="KW-0245">EGF-like domain</keyword>
<keyword evidence="14" id="KW-1015">Disulfide bond</keyword>
<keyword evidence="12" id="KW-1133">Transmembrane helix</keyword>
<evidence type="ECO:0000256" key="15">
    <source>
        <dbReference type="ARBA" id="ARBA00023170"/>
    </source>
</evidence>
<keyword evidence="11 19" id="KW-0067">ATP-binding</keyword>
<keyword evidence="26" id="KW-1185">Reference proteome</keyword>
<evidence type="ECO:0000256" key="11">
    <source>
        <dbReference type="ARBA" id="ARBA00022840"/>
    </source>
</evidence>
<dbReference type="PROSITE" id="PS00107">
    <property type="entry name" value="PROTEIN_KINASE_ATP"/>
    <property type="match status" value="1"/>
</dbReference>
<evidence type="ECO:0000256" key="4">
    <source>
        <dbReference type="ARBA" id="ARBA00022536"/>
    </source>
</evidence>
<keyword evidence="16" id="KW-0325">Glycoprotein</keyword>
<evidence type="ECO:0000256" key="19">
    <source>
        <dbReference type="PIRNR" id="PIRNR000641"/>
    </source>
</evidence>
<dbReference type="InterPro" id="IPR003609">
    <property type="entry name" value="Pan_app"/>
</dbReference>
<dbReference type="InterPro" id="IPR001480">
    <property type="entry name" value="Bulb-type_lectin_dom"/>
</dbReference>
<dbReference type="InterPro" id="IPR008271">
    <property type="entry name" value="Ser/Thr_kinase_AS"/>
</dbReference>
<dbReference type="InterPro" id="IPR017441">
    <property type="entry name" value="Protein_kinase_ATP_BS"/>
</dbReference>
<evidence type="ECO:0000313" key="26">
    <source>
        <dbReference type="Proteomes" id="UP000516437"/>
    </source>
</evidence>
<keyword evidence="9 19" id="KW-0547">Nucleotide-binding</keyword>
<name>A0A6A1WF98_9ROSI</name>
<evidence type="ECO:0000256" key="8">
    <source>
        <dbReference type="ARBA" id="ARBA00022734"/>
    </source>
</evidence>
<dbReference type="Pfam" id="PF01453">
    <property type="entry name" value="B_lectin"/>
    <property type="match status" value="1"/>
</dbReference>
<dbReference type="InterPro" id="IPR001245">
    <property type="entry name" value="Ser-Thr/Tyr_kinase_cat_dom"/>
</dbReference>
<dbReference type="Gene3D" id="1.10.510.10">
    <property type="entry name" value="Transferase(Phosphotransferase) domain 1"/>
    <property type="match status" value="1"/>
</dbReference>
<evidence type="ECO:0000259" key="23">
    <source>
        <dbReference type="PROSITE" id="PS50927"/>
    </source>
</evidence>
<dbReference type="GO" id="GO:0005886">
    <property type="term" value="C:plasma membrane"/>
    <property type="evidence" value="ECO:0007669"/>
    <property type="project" value="UniProtKB-SubCell"/>
</dbReference>
<evidence type="ECO:0000256" key="9">
    <source>
        <dbReference type="ARBA" id="ARBA00022741"/>
    </source>
</evidence>
<keyword evidence="7 21" id="KW-0732">Signal</keyword>
<dbReference type="EC" id="2.7.11.1" evidence="19"/>
<comment type="catalytic activity">
    <reaction evidence="18 19">
        <text>L-seryl-[protein] + ATP = O-phospho-L-seryl-[protein] + ADP + H(+)</text>
        <dbReference type="Rhea" id="RHEA:17989"/>
        <dbReference type="Rhea" id="RHEA-COMP:9863"/>
        <dbReference type="Rhea" id="RHEA-COMP:11604"/>
        <dbReference type="ChEBI" id="CHEBI:15378"/>
        <dbReference type="ChEBI" id="CHEBI:29999"/>
        <dbReference type="ChEBI" id="CHEBI:30616"/>
        <dbReference type="ChEBI" id="CHEBI:83421"/>
        <dbReference type="ChEBI" id="CHEBI:456216"/>
        <dbReference type="EC" id="2.7.11.1"/>
    </reaction>
</comment>
<evidence type="ECO:0000256" key="12">
    <source>
        <dbReference type="ARBA" id="ARBA00022989"/>
    </source>
</evidence>
<evidence type="ECO:0000256" key="14">
    <source>
        <dbReference type="ARBA" id="ARBA00023157"/>
    </source>
</evidence>
<dbReference type="InterPro" id="IPR000858">
    <property type="entry name" value="S_locus_glycoprot_dom"/>
</dbReference>
<dbReference type="FunFam" id="3.30.200.20:FF:000330">
    <property type="entry name" value="G-type lectin S-receptor-like serine/threonine-protein kinase At4g03230"/>
    <property type="match status" value="1"/>
</dbReference>
<evidence type="ECO:0000313" key="25">
    <source>
        <dbReference type="EMBL" id="KAB1223056.1"/>
    </source>
</evidence>
<dbReference type="SMART" id="SM00220">
    <property type="entry name" value="S_TKc"/>
    <property type="match status" value="1"/>
</dbReference>
<keyword evidence="5 19" id="KW-0808">Transferase</keyword>
<feature type="binding site" evidence="20">
    <location>
        <position position="522"/>
    </location>
    <ligand>
        <name>ATP</name>
        <dbReference type="ChEBI" id="CHEBI:30616"/>
    </ligand>
</feature>
<dbReference type="Pfam" id="PF07714">
    <property type="entry name" value="PK_Tyr_Ser-Thr"/>
    <property type="match status" value="1"/>
</dbReference>
<dbReference type="FunFam" id="1.10.510.10:FF:000060">
    <property type="entry name" value="G-type lectin S-receptor-like serine/threonine-protein kinase"/>
    <property type="match status" value="1"/>
</dbReference>